<keyword evidence="4 9" id="KW-1003">Cell membrane</keyword>
<keyword evidence="3 9" id="KW-0813">Transport</keyword>
<accession>A0A518EY20</accession>
<dbReference type="EMBL" id="CP036434">
    <property type="protein sequence ID" value="QDV08979.1"/>
    <property type="molecule type" value="Genomic_DNA"/>
</dbReference>
<keyword evidence="5 9" id="KW-0812">Transmembrane</keyword>
<evidence type="ECO:0000256" key="2">
    <source>
        <dbReference type="ARBA" id="ARBA00007783"/>
    </source>
</evidence>
<dbReference type="GO" id="GO:0140359">
    <property type="term" value="F:ABC-type transporter activity"/>
    <property type="evidence" value="ECO:0007669"/>
    <property type="project" value="InterPro"/>
</dbReference>
<evidence type="ECO:0000256" key="4">
    <source>
        <dbReference type="ARBA" id="ARBA00022475"/>
    </source>
</evidence>
<organism evidence="11 12">
    <name type="scientific">Saltatorellus ferox</name>
    <dbReference type="NCBI Taxonomy" id="2528018"/>
    <lineage>
        <taxon>Bacteria</taxon>
        <taxon>Pseudomonadati</taxon>
        <taxon>Planctomycetota</taxon>
        <taxon>Planctomycetia</taxon>
        <taxon>Planctomycetia incertae sedis</taxon>
        <taxon>Saltatorellus</taxon>
    </lineage>
</organism>
<evidence type="ECO:0000256" key="8">
    <source>
        <dbReference type="ARBA" id="ARBA00023136"/>
    </source>
</evidence>
<dbReference type="GO" id="GO:0015774">
    <property type="term" value="P:polysaccharide transport"/>
    <property type="evidence" value="ECO:0007669"/>
    <property type="project" value="UniProtKB-KW"/>
</dbReference>
<feature type="transmembrane region" description="Helical" evidence="9">
    <location>
        <begin position="159"/>
        <end position="187"/>
    </location>
</feature>
<evidence type="ECO:0000313" key="12">
    <source>
        <dbReference type="Proteomes" id="UP000320390"/>
    </source>
</evidence>
<evidence type="ECO:0000256" key="3">
    <source>
        <dbReference type="ARBA" id="ARBA00022448"/>
    </source>
</evidence>
<keyword evidence="8 9" id="KW-0472">Membrane</keyword>
<dbReference type="InterPro" id="IPR047817">
    <property type="entry name" value="ABC2_TM_bact-type"/>
</dbReference>
<keyword evidence="12" id="KW-1185">Reference proteome</keyword>
<evidence type="ECO:0000256" key="5">
    <source>
        <dbReference type="ARBA" id="ARBA00022692"/>
    </source>
</evidence>
<evidence type="ECO:0000313" key="11">
    <source>
        <dbReference type="EMBL" id="QDV08979.1"/>
    </source>
</evidence>
<evidence type="ECO:0000256" key="1">
    <source>
        <dbReference type="ARBA" id="ARBA00004651"/>
    </source>
</evidence>
<feature type="transmembrane region" description="Helical" evidence="9">
    <location>
        <begin position="69"/>
        <end position="90"/>
    </location>
</feature>
<dbReference type="GO" id="GO:0005886">
    <property type="term" value="C:plasma membrane"/>
    <property type="evidence" value="ECO:0007669"/>
    <property type="project" value="UniProtKB-SubCell"/>
</dbReference>
<feature type="transmembrane region" description="Helical" evidence="9">
    <location>
        <begin position="199"/>
        <end position="217"/>
    </location>
</feature>
<keyword evidence="7" id="KW-0625">Polysaccharide transport</keyword>
<comment type="subcellular location">
    <subcellularLocation>
        <location evidence="1 9">Cell membrane</location>
        <topology evidence="1 9">Multi-pass membrane protein</topology>
    </subcellularLocation>
</comment>
<gene>
    <name evidence="11" type="primary">tagG_1</name>
    <name evidence="11" type="ORF">Poly30_45350</name>
</gene>
<keyword evidence="6 9" id="KW-1133">Transmembrane helix</keyword>
<dbReference type="GO" id="GO:0015920">
    <property type="term" value="P:lipopolysaccharide transport"/>
    <property type="evidence" value="ECO:0007669"/>
    <property type="project" value="TreeGrafter"/>
</dbReference>
<keyword evidence="7" id="KW-0762">Sugar transport</keyword>
<sequence length="285" mass="31842">MIQILKGLAHNRHLLRDFVVRDLKARYVGSSMGFFWSVVYPIMNLFVYLFVFQIVLQMTWSPDKSSQEVVLLMLVGIVAWTAFSETLSRATNTLVDNANLIQKVVFPSEILPVYITISALINLIIALPVVGLALVYGMMNPPTDPATVAAAQASGNLGIQVGAALVWLPVLLVLQGIFTAGIAYFLATFNLFWRDTIHIIGVVVTVWMFLTPIFYPADRMVTEGFGWMLTYNPMHWLLDMYRGVMVKNIAPDLQQLALFAGVALVSLFLGATFFSSQRERFPDLL</sequence>
<evidence type="ECO:0000259" key="10">
    <source>
        <dbReference type="PROSITE" id="PS51012"/>
    </source>
</evidence>
<dbReference type="OrthoDB" id="9794365at2"/>
<feature type="domain" description="ABC transmembrane type-2" evidence="10">
    <location>
        <begin position="32"/>
        <end position="277"/>
    </location>
</feature>
<dbReference type="InterPro" id="IPR013525">
    <property type="entry name" value="ABC2_TM"/>
</dbReference>
<dbReference type="PROSITE" id="PS51012">
    <property type="entry name" value="ABC_TM2"/>
    <property type="match status" value="1"/>
</dbReference>
<reference evidence="11 12" key="1">
    <citation type="submission" date="2019-02" db="EMBL/GenBank/DDBJ databases">
        <title>Deep-cultivation of Planctomycetes and their phenomic and genomic characterization uncovers novel biology.</title>
        <authorList>
            <person name="Wiegand S."/>
            <person name="Jogler M."/>
            <person name="Boedeker C."/>
            <person name="Pinto D."/>
            <person name="Vollmers J."/>
            <person name="Rivas-Marin E."/>
            <person name="Kohn T."/>
            <person name="Peeters S.H."/>
            <person name="Heuer A."/>
            <person name="Rast P."/>
            <person name="Oberbeckmann S."/>
            <person name="Bunk B."/>
            <person name="Jeske O."/>
            <person name="Meyerdierks A."/>
            <person name="Storesund J.E."/>
            <person name="Kallscheuer N."/>
            <person name="Luecker S."/>
            <person name="Lage O.M."/>
            <person name="Pohl T."/>
            <person name="Merkel B.J."/>
            <person name="Hornburger P."/>
            <person name="Mueller R.-W."/>
            <person name="Bruemmer F."/>
            <person name="Labrenz M."/>
            <person name="Spormann A.M."/>
            <person name="Op den Camp H."/>
            <person name="Overmann J."/>
            <person name="Amann R."/>
            <person name="Jetten M.S.M."/>
            <person name="Mascher T."/>
            <person name="Medema M.H."/>
            <person name="Devos D.P."/>
            <person name="Kaster A.-K."/>
            <person name="Ovreas L."/>
            <person name="Rohde M."/>
            <person name="Galperin M.Y."/>
            <person name="Jogler C."/>
        </authorList>
    </citation>
    <scope>NUCLEOTIDE SEQUENCE [LARGE SCALE GENOMIC DNA]</scope>
    <source>
        <strain evidence="11 12">Poly30</strain>
    </source>
</reference>
<feature type="transmembrane region" description="Helical" evidence="9">
    <location>
        <begin position="111"/>
        <end position="139"/>
    </location>
</feature>
<evidence type="ECO:0000256" key="6">
    <source>
        <dbReference type="ARBA" id="ARBA00022989"/>
    </source>
</evidence>
<dbReference type="RefSeq" id="WP_145202572.1">
    <property type="nucleotide sequence ID" value="NZ_CP036434.1"/>
</dbReference>
<feature type="transmembrane region" description="Helical" evidence="9">
    <location>
        <begin position="34"/>
        <end position="57"/>
    </location>
</feature>
<evidence type="ECO:0000256" key="7">
    <source>
        <dbReference type="ARBA" id="ARBA00023047"/>
    </source>
</evidence>
<comment type="similarity">
    <text evidence="2 9">Belongs to the ABC-2 integral membrane protein family.</text>
</comment>
<dbReference type="PANTHER" id="PTHR30413:SF10">
    <property type="entry name" value="CAPSULE POLYSACCHARIDE EXPORT INNER-MEMBRANE PROTEIN CTRC"/>
    <property type="match status" value="1"/>
</dbReference>
<evidence type="ECO:0000256" key="9">
    <source>
        <dbReference type="RuleBase" id="RU361157"/>
    </source>
</evidence>
<feature type="transmembrane region" description="Helical" evidence="9">
    <location>
        <begin position="256"/>
        <end position="275"/>
    </location>
</feature>
<dbReference type="PANTHER" id="PTHR30413">
    <property type="entry name" value="INNER MEMBRANE TRANSPORT PERMEASE"/>
    <property type="match status" value="1"/>
</dbReference>
<dbReference type="Proteomes" id="UP000320390">
    <property type="component" value="Chromosome"/>
</dbReference>
<protein>
    <recommendedName>
        <fullName evidence="9">Transport permease protein</fullName>
    </recommendedName>
</protein>
<name>A0A518EY20_9BACT</name>
<dbReference type="AlphaFoldDB" id="A0A518EY20"/>
<proteinExistence type="inferred from homology"/>
<dbReference type="Pfam" id="PF01061">
    <property type="entry name" value="ABC2_membrane"/>
    <property type="match status" value="1"/>
</dbReference>